<sequence length="85" mass="9592">MHTWPVQDAQARFNDLLQACLDEGPQIVTQRGAQAAVLVPIGQWQRLQATARPTLKQLLLSDHARADMVLPNRGRSRRRVVLDQV</sequence>
<name>A0A060NL50_9BURK</name>
<proteinExistence type="inferred from homology"/>
<reference evidence="3 4" key="1">
    <citation type="journal article" date="2014" name="Nat. Commun.">
        <title>Physiological and genomic features of highly alkaliphilic hydrogen-utilizing Betaproteobacteria from a continental serpentinizing site.</title>
        <authorList>
            <person name="Suzuki S."/>
            <person name="Kuenen J.G."/>
            <person name="Schipper K."/>
            <person name="van der Velde S."/>
            <person name="Ishii S."/>
            <person name="Wu A."/>
            <person name="Sorokin D.Y."/>
            <person name="Tenney A."/>
            <person name="Meng X.Y."/>
            <person name="Morrill P.L."/>
            <person name="Kamagata Y."/>
            <person name="Muyzer G."/>
            <person name="Nealson K.H."/>
        </authorList>
    </citation>
    <scope>NUCLEOTIDE SEQUENCE [LARGE SCALE GENOMIC DNA]</scope>
    <source>
        <strain evidence="3 4">A1</strain>
    </source>
</reference>
<evidence type="ECO:0000313" key="3">
    <source>
        <dbReference type="EMBL" id="BAO82095.1"/>
    </source>
</evidence>
<organism evidence="3 4">
    <name type="scientific">Serpentinimonas raichei</name>
    <dbReference type="NCBI Taxonomy" id="1458425"/>
    <lineage>
        <taxon>Bacteria</taxon>
        <taxon>Pseudomonadati</taxon>
        <taxon>Pseudomonadota</taxon>
        <taxon>Betaproteobacteria</taxon>
        <taxon>Burkholderiales</taxon>
        <taxon>Comamonadaceae</taxon>
        <taxon>Serpentinimonas</taxon>
    </lineage>
</organism>
<dbReference type="Pfam" id="PF02604">
    <property type="entry name" value="PhdYeFM_antitox"/>
    <property type="match status" value="1"/>
</dbReference>
<gene>
    <name evidence="3" type="ORF">SRAA_2241</name>
</gene>
<keyword evidence="4" id="KW-1185">Reference proteome</keyword>
<dbReference type="STRING" id="1458425.SRAA_2241"/>
<dbReference type="OrthoDB" id="361281at2"/>
<accession>A0A060NL50</accession>
<evidence type="ECO:0000313" key="4">
    <source>
        <dbReference type="Proteomes" id="UP000067461"/>
    </source>
</evidence>
<comment type="function">
    <text evidence="2">Antitoxin component of a type II toxin-antitoxin (TA) system.</text>
</comment>
<dbReference type="NCBIfam" id="TIGR01552">
    <property type="entry name" value="phd_fam"/>
    <property type="match status" value="1"/>
</dbReference>
<dbReference type="InterPro" id="IPR006442">
    <property type="entry name" value="Antitoxin_Phd/YefM"/>
</dbReference>
<evidence type="ECO:0000256" key="2">
    <source>
        <dbReference type="RuleBase" id="RU362080"/>
    </source>
</evidence>
<dbReference type="HOGENOM" id="CLU_163140_1_3_4"/>
<dbReference type="EMBL" id="AP014568">
    <property type="protein sequence ID" value="BAO82095.1"/>
    <property type="molecule type" value="Genomic_DNA"/>
</dbReference>
<dbReference type="InterPro" id="IPR036165">
    <property type="entry name" value="YefM-like_sf"/>
</dbReference>
<dbReference type="KEGG" id="cbaa:SRAA_2241"/>
<dbReference type="AlphaFoldDB" id="A0A060NL50"/>
<dbReference type="Proteomes" id="UP000067461">
    <property type="component" value="Chromosome"/>
</dbReference>
<protein>
    <recommendedName>
        <fullName evidence="2">Antitoxin</fullName>
    </recommendedName>
</protein>
<evidence type="ECO:0000256" key="1">
    <source>
        <dbReference type="ARBA" id="ARBA00009981"/>
    </source>
</evidence>
<dbReference type="Gene3D" id="3.40.1620.10">
    <property type="entry name" value="YefM-like domain"/>
    <property type="match status" value="1"/>
</dbReference>
<dbReference type="SUPFAM" id="SSF143120">
    <property type="entry name" value="YefM-like"/>
    <property type="match status" value="1"/>
</dbReference>
<dbReference type="RefSeq" id="WP_029462743.1">
    <property type="nucleotide sequence ID" value="NZ_AP014568.1"/>
</dbReference>
<comment type="similarity">
    <text evidence="1 2">Belongs to the phD/YefM antitoxin family.</text>
</comment>